<feature type="domain" description="PIN" evidence="1">
    <location>
        <begin position="1"/>
        <end position="118"/>
    </location>
</feature>
<dbReference type="PANTHER" id="PTHR34610:SF3">
    <property type="entry name" value="SSL7007 PROTEIN"/>
    <property type="match status" value="1"/>
</dbReference>
<evidence type="ECO:0000313" key="3">
    <source>
        <dbReference type="Proteomes" id="UP001317629"/>
    </source>
</evidence>
<protein>
    <submittedName>
        <fullName evidence="2">PIN domain-containing protein</fullName>
    </submittedName>
</protein>
<dbReference type="SUPFAM" id="SSF88723">
    <property type="entry name" value="PIN domain-like"/>
    <property type="match status" value="1"/>
</dbReference>
<accession>A0ABM8E7U8</accession>
<sequence length="140" mass="15576">MRLVLDTNVVVAALRSPRGASAELLRLARAGEIRLLASVALVVEYESVCQRSEHRKAAQLSTREVRQFLNAVVELVEPVDIWFLWRPQLRDPGDELVLEAAVNGRAAGIATFNKKDFSPASDRFCVGVLTPGEWLVRLRP</sequence>
<dbReference type="PANTHER" id="PTHR34610">
    <property type="entry name" value="SSL7007 PROTEIN"/>
    <property type="match status" value="1"/>
</dbReference>
<organism evidence="2 3">
    <name type="scientific">Methylocystis iwaonis</name>
    <dbReference type="NCBI Taxonomy" id="2885079"/>
    <lineage>
        <taxon>Bacteria</taxon>
        <taxon>Pseudomonadati</taxon>
        <taxon>Pseudomonadota</taxon>
        <taxon>Alphaproteobacteria</taxon>
        <taxon>Hyphomicrobiales</taxon>
        <taxon>Methylocystaceae</taxon>
        <taxon>Methylocystis</taxon>
    </lineage>
</organism>
<dbReference type="NCBIfam" id="TIGR00305">
    <property type="entry name" value="putative toxin-antitoxin system toxin component, PIN family"/>
    <property type="match status" value="1"/>
</dbReference>
<proteinExistence type="predicted"/>
<dbReference type="Gene3D" id="3.40.50.1010">
    <property type="entry name" value="5'-nuclease"/>
    <property type="match status" value="1"/>
</dbReference>
<dbReference type="Pfam" id="PF13470">
    <property type="entry name" value="PIN_3"/>
    <property type="match status" value="1"/>
</dbReference>
<evidence type="ECO:0000259" key="1">
    <source>
        <dbReference type="SMART" id="SM00670"/>
    </source>
</evidence>
<dbReference type="EMBL" id="AP027142">
    <property type="protein sequence ID" value="BDV34033.1"/>
    <property type="molecule type" value="Genomic_DNA"/>
</dbReference>
<dbReference type="InterPro" id="IPR002716">
    <property type="entry name" value="PIN_dom"/>
</dbReference>
<keyword evidence="3" id="KW-1185">Reference proteome</keyword>
<dbReference type="RefSeq" id="WP_281931636.1">
    <property type="nucleotide sequence ID" value="NZ_AP027142.1"/>
</dbReference>
<name>A0ABM8E7U8_9HYPH</name>
<dbReference type="InterPro" id="IPR029060">
    <property type="entry name" value="PIN-like_dom_sf"/>
</dbReference>
<dbReference type="InterPro" id="IPR002850">
    <property type="entry name" value="PIN_toxin-like"/>
</dbReference>
<dbReference type="SMART" id="SM00670">
    <property type="entry name" value="PINc"/>
    <property type="match status" value="1"/>
</dbReference>
<reference evidence="2 3" key="1">
    <citation type="journal article" date="2023" name="Int. J. Syst. Evol. Microbiol.">
        <title>Methylocystis iwaonis sp. nov., a type II methane-oxidizing bacterium from surface soil of a rice paddy field in Japan, and emended description of the genus Methylocystis (ex Whittenbury et al. 1970) Bowman et al. 1993.</title>
        <authorList>
            <person name="Kaise H."/>
            <person name="Sawadogo J.B."/>
            <person name="Alam M.S."/>
            <person name="Ueno C."/>
            <person name="Dianou D."/>
            <person name="Shinjo R."/>
            <person name="Asakawa S."/>
        </authorList>
    </citation>
    <scope>NUCLEOTIDE SEQUENCE [LARGE SCALE GENOMIC DNA]</scope>
    <source>
        <strain evidence="2 3">SS37A-Re</strain>
    </source>
</reference>
<evidence type="ECO:0000313" key="2">
    <source>
        <dbReference type="EMBL" id="BDV34033.1"/>
    </source>
</evidence>
<dbReference type="Proteomes" id="UP001317629">
    <property type="component" value="Chromosome"/>
</dbReference>
<gene>
    <name evidence="2" type="ORF">SS37A_15620</name>
</gene>